<evidence type="ECO:0000313" key="2">
    <source>
        <dbReference type="Proteomes" id="UP001437386"/>
    </source>
</evidence>
<evidence type="ECO:0000313" key="1">
    <source>
        <dbReference type="EMBL" id="XAG95925.1"/>
    </source>
</evidence>
<sequence>MGENMLEILRGMLERARYKADYDKMKAVQTVIGDLQRVDKDYVSREQLVAYVKAQMKAEERSAKKAQELNIPYDPDHVYLSLLADLEFDFAPQQLTEVQIRQYFAELTKLNPNLNKGLLMKAIKEEFPGRYDGKLAAQIAGEFHTNK</sequence>
<accession>A0AAX4Q589</accession>
<dbReference type="Proteomes" id="UP001437386">
    <property type="component" value="Segment"/>
</dbReference>
<organism evidence="1 2">
    <name type="scientific">Enterobacter phage KKP_3711</name>
    <dbReference type="NCBI Taxonomy" id="3109398"/>
    <lineage>
        <taxon>Viruses</taxon>
        <taxon>Duplodnaviria</taxon>
        <taxon>Heunggongvirae</taxon>
        <taxon>Uroviricota</taxon>
        <taxon>Caudoviricetes</taxon>
        <taxon>Demerecviridae</taxon>
        <taxon>Markadamsvirinae</taxon>
    </lineage>
</organism>
<dbReference type="EMBL" id="PP579741">
    <property type="protein sequence ID" value="XAG95925.1"/>
    <property type="molecule type" value="Genomic_DNA"/>
</dbReference>
<reference evidence="1 2" key="1">
    <citation type="submission" date="2024-04" db="EMBL/GenBank/DDBJ databases">
        <authorList>
            <person name="Wojcicki M."/>
            <person name="Srednicka P."/>
            <person name="Shymialevich D."/>
            <person name="Sokolowska B."/>
        </authorList>
    </citation>
    <scope>NUCLEOTIDE SEQUENCE [LARGE SCALE GENOMIC DNA]</scope>
</reference>
<name>A0AAX4Q589_9CAUD</name>
<gene>
    <name evidence="1" type="ORF">U7154_000158</name>
</gene>
<keyword evidence="2" id="KW-1185">Reference proteome</keyword>
<protein>
    <submittedName>
        <fullName evidence="1">Uncharacterized protein</fullName>
    </submittedName>
</protein>
<proteinExistence type="predicted"/>